<evidence type="ECO:0000259" key="7">
    <source>
        <dbReference type="PROSITE" id="PS50850"/>
    </source>
</evidence>
<keyword evidence="5 6" id="KW-0472">Membrane</keyword>
<accession>A0ABR3GEW5</accession>
<keyword evidence="4 6" id="KW-1133">Transmembrane helix</keyword>
<dbReference type="InterPro" id="IPR050360">
    <property type="entry name" value="MFS_Sugar_Transporters"/>
</dbReference>
<dbReference type="InterPro" id="IPR036259">
    <property type="entry name" value="MFS_trans_sf"/>
</dbReference>
<organism evidence="8 9">
    <name type="scientific">Discina gigas</name>
    <dbReference type="NCBI Taxonomy" id="1032678"/>
    <lineage>
        <taxon>Eukaryota</taxon>
        <taxon>Fungi</taxon>
        <taxon>Dikarya</taxon>
        <taxon>Ascomycota</taxon>
        <taxon>Pezizomycotina</taxon>
        <taxon>Pezizomycetes</taxon>
        <taxon>Pezizales</taxon>
        <taxon>Discinaceae</taxon>
        <taxon>Discina</taxon>
    </lineage>
</organism>
<evidence type="ECO:0000256" key="4">
    <source>
        <dbReference type="ARBA" id="ARBA00022989"/>
    </source>
</evidence>
<dbReference type="InterPro" id="IPR020846">
    <property type="entry name" value="MFS_dom"/>
</dbReference>
<name>A0ABR3GEW5_9PEZI</name>
<evidence type="ECO:0000256" key="1">
    <source>
        <dbReference type="ARBA" id="ARBA00004141"/>
    </source>
</evidence>
<proteinExistence type="inferred from homology"/>
<comment type="caution">
    <text evidence="8">The sequence shown here is derived from an EMBL/GenBank/DDBJ whole genome shotgun (WGS) entry which is preliminary data.</text>
</comment>
<dbReference type="PANTHER" id="PTHR48022:SF42">
    <property type="entry name" value="MAJOR FACILITATOR SUPERFAMILY (MFS) PROFILE DOMAIN-CONTAINING PROTEIN"/>
    <property type="match status" value="1"/>
</dbReference>
<sequence>MITSLGYGTYFFFASLMILMGIWAFFFIPETKGLSLEDMDRLFGVPERAGESGGINKELELEKADGAVVESTEDPVVR</sequence>
<evidence type="ECO:0000256" key="3">
    <source>
        <dbReference type="ARBA" id="ARBA00022692"/>
    </source>
</evidence>
<evidence type="ECO:0000313" key="9">
    <source>
        <dbReference type="Proteomes" id="UP001447188"/>
    </source>
</evidence>
<evidence type="ECO:0000256" key="2">
    <source>
        <dbReference type="ARBA" id="ARBA00010992"/>
    </source>
</evidence>
<evidence type="ECO:0000256" key="5">
    <source>
        <dbReference type="ARBA" id="ARBA00023136"/>
    </source>
</evidence>
<dbReference type="Proteomes" id="UP001447188">
    <property type="component" value="Unassembled WGS sequence"/>
</dbReference>
<dbReference type="PROSITE" id="PS50850">
    <property type="entry name" value="MFS"/>
    <property type="match status" value="1"/>
</dbReference>
<dbReference type="PANTHER" id="PTHR48022">
    <property type="entry name" value="PLASTIDIC GLUCOSE TRANSPORTER 4"/>
    <property type="match status" value="1"/>
</dbReference>
<dbReference type="InterPro" id="IPR005828">
    <property type="entry name" value="MFS_sugar_transport-like"/>
</dbReference>
<protein>
    <recommendedName>
        <fullName evidence="7">Major facilitator superfamily (MFS) profile domain-containing protein</fullName>
    </recommendedName>
</protein>
<dbReference type="Pfam" id="PF00083">
    <property type="entry name" value="Sugar_tr"/>
    <property type="match status" value="1"/>
</dbReference>
<feature type="domain" description="Major facilitator superfamily (MFS) profile" evidence="7">
    <location>
        <begin position="1"/>
        <end position="32"/>
    </location>
</feature>
<comment type="subcellular location">
    <subcellularLocation>
        <location evidence="1">Membrane</location>
        <topology evidence="1">Multi-pass membrane protein</topology>
    </subcellularLocation>
</comment>
<keyword evidence="9" id="KW-1185">Reference proteome</keyword>
<keyword evidence="3 6" id="KW-0812">Transmembrane</keyword>
<evidence type="ECO:0000313" key="8">
    <source>
        <dbReference type="EMBL" id="KAL0634272.1"/>
    </source>
</evidence>
<feature type="transmembrane region" description="Helical" evidence="6">
    <location>
        <begin position="7"/>
        <end position="28"/>
    </location>
</feature>
<evidence type="ECO:0000256" key="6">
    <source>
        <dbReference type="SAM" id="Phobius"/>
    </source>
</evidence>
<comment type="similarity">
    <text evidence="2">Belongs to the major facilitator superfamily. Sugar transporter (TC 2.A.1.1) family.</text>
</comment>
<gene>
    <name evidence="8" type="ORF">Q9L58_006809</name>
</gene>
<dbReference type="EMBL" id="JBBBZM010000099">
    <property type="protein sequence ID" value="KAL0634272.1"/>
    <property type="molecule type" value="Genomic_DNA"/>
</dbReference>
<dbReference type="Gene3D" id="1.20.1250.20">
    <property type="entry name" value="MFS general substrate transporter like domains"/>
    <property type="match status" value="1"/>
</dbReference>
<reference evidence="8 9" key="1">
    <citation type="submission" date="2024-02" db="EMBL/GenBank/DDBJ databases">
        <title>Discinaceae phylogenomics.</title>
        <authorList>
            <person name="Dirks A.C."/>
            <person name="James T.Y."/>
        </authorList>
    </citation>
    <scope>NUCLEOTIDE SEQUENCE [LARGE SCALE GENOMIC DNA]</scope>
    <source>
        <strain evidence="8 9">ACD0624</strain>
    </source>
</reference>